<gene>
    <name evidence="1" type="ORF">Phou_080220</name>
</gene>
<dbReference type="AlphaFoldDB" id="A0A6V8KF74"/>
<reference evidence="1 2" key="1">
    <citation type="submission" date="2020-03" db="EMBL/GenBank/DDBJ databases">
        <title>Whole genome shotgun sequence of Phytohabitans houttuyneae NBRC 108639.</title>
        <authorList>
            <person name="Komaki H."/>
            <person name="Tamura T."/>
        </authorList>
    </citation>
    <scope>NUCLEOTIDE SEQUENCE [LARGE SCALE GENOMIC DNA]</scope>
    <source>
        <strain evidence="1 2">NBRC 108639</strain>
    </source>
</reference>
<reference evidence="1 2" key="2">
    <citation type="submission" date="2020-03" db="EMBL/GenBank/DDBJ databases">
        <authorList>
            <person name="Ichikawa N."/>
            <person name="Kimura A."/>
            <person name="Kitahashi Y."/>
            <person name="Uohara A."/>
        </authorList>
    </citation>
    <scope>NUCLEOTIDE SEQUENCE [LARGE SCALE GENOMIC DNA]</scope>
    <source>
        <strain evidence="1 2">NBRC 108639</strain>
    </source>
</reference>
<comment type="caution">
    <text evidence="1">The sequence shown here is derived from an EMBL/GenBank/DDBJ whole genome shotgun (WGS) entry which is preliminary data.</text>
</comment>
<name>A0A6V8KF74_9ACTN</name>
<accession>A0A6V8KF74</accession>
<evidence type="ECO:0000313" key="1">
    <source>
        <dbReference type="EMBL" id="GFJ83842.1"/>
    </source>
</evidence>
<sequence>MGLHCGYIVATASATALLEELARHTGEFTLESVVDRTADADIDPAGFDMLLGEIDGRACLLDTSMTLSDSPDMIVTMSTTLGTVVGCGAETTSGSYWLTAARAGQPLRHVFVSHAAMTRGMAIGEPLPCEKAHPIEDISGSGVFAAMAAFGLDPSVWLNSGPARVVKYDHSRPAVKGPIAAIVRGHYERYKRPGGEWLHHITAVVRDESR</sequence>
<proteinExistence type="predicted"/>
<protein>
    <submittedName>
        <fullName evidence="1">Uncharacterized protein</fullName>
    </submittedName>
</protein>
<evidence type="ECO:0000313" key="2">
    <source>
        <dbReference type="Proteomes" id="UP000482800"/>
    </source>
</evidence>
<dbReference type="Proteomes" id="UP000482800">
    <property type="component" value="Unassembled WGS sequence"/>
</dbReference>
<keyword evidence="2" id="KW-1185">Reference proteome</keyword>
<organism evidence="1 2">
    <name type="scientific">Phytohabitans houttuyneae</name>
    <dbReference type="NCBI Taxonomy" id="1076126"/>
    <lineage>
        <taxon>Bacteria</taxon>
        <taxon>Bacillati</taxon>
        <taxon>Actinomycetota</taxon>
        <taxon>Actinomycetes</taxon>
        <taxon>Micromonosporales</taxon>
        <taxon>Micromonosporaceae</taxon>
    </lineage>
</organism>
<dbReference type="EMBL" id="BLPF01000003">
    <property type="protein sequence ID" value="GFJ83842.1"/>
    <property type="molecule type" value="Genomic_DNA"/>
</dbReference>